<dbReference type="Pfam" id="PF14301">
    <property type="entry name" value="DUF4376"/>
    <property type="match status" value="1"/>
</dbReference>
<dbReference type="BioCyc" id="BSUB633149:G1GM8-67-MONOMER"/>
<dbReference type="OrthoDB" id="7870359at2"/>
<dbReference type="KEGG" id="bsb:Bresu_0065"/>
<keyword evidence="3" id="KW-1185">Reference proteome</keyword>
<gene>
    <name evidence="2" type="ordered locus">Bresu_0065</name>
</gene>
<evidence type="ECO:0000313" key="2">
    <source>
        <dbReference type="EMBL" id="ADK99379.1"/>
    </source>
</evidence>
<dbReference type="RefSeq" id="WP_013267484.1">
    <property type="nucleotide sequence ID" value="NC_014375.1"/>
</dbReference>
<name>D9QI77_BRESC</name>
<protein>
    <recommendedName>
        <fullName evidence="1">DUF4376 domain-containing protein</fullName>
    </recommendedName>
</protein>
<reference evidence="3" key="1">
    <citation type="journal article" date="2011" name="J. Bacteriol.">
        <title>Genome sequences of eight morphologically diverse alphaproteobacteria.</title>
        <authorList>
            <consortium name="US DOE Joint Genome Institute"/>
            <person name="Brown P.J."/>
            <person name="Kysela D.T."/>
            <person name="Buechlein A."/>
            <person name="Hemmerich C."/>
            <person name="Brun Y.V."/>
        </authorList>
    </citation>
    <scope>NUCLEOTIDE SEQUENCE [LARGE SCALE GENOMIC DNA]</scope>
    <source>
        <strain evidence="3">ATCC 15264 / DSM 4735 / LMG 14903 / NBRC 16000 / CB 81</strain>
    </source>
</reference>
<dbReference type="InParanoid" id="D9QI77"/>
<dbReference type="InterPro" id="IPR025484">
    <property type="entry name" value="DUF4376"/>
</dbReference>
<proteinExistence type="predicted"/>
<accession>D9QI77</accession>
<evidence type="ECO:0000259" key="1">
    <source>
        <dbReference type="Pfam" id="PF14301"/>
    </source>
</evidence>
<dbReference type="EMBL" id="CP002102">
    <property type="protein sequence ID" value="ADK99379.1"/>
    <property type="molecule type" value="Genomic_DNA"/>
</dbReference>
<feature type="domain" description="DUF4376" evidence="1">
    <location>
        <begin position="67"/>
        <end position="182"/>
    </location>
</feature>
<organism evidence="2 3">
    <name type="scientific">Brevundimonas subvibrioides (strain ATCC 15264 / DSM 4735 / LMG 14903 / NBRC 16000 / CB 81)</name>
    <name type="common">Caulobacter subvibrioides</name>
    <dbReference type="NCBI Taxonomy" id="633149"/>
    <lineage>
        <taxon>Bacteria</taxon>
        <taxon>Pseudomonadati</taxon>
        <taxon>Pseudomonadota</taxon>
        <taxon>Alphaproteobacteria</taxon>
        <taxon>Caulobacterales</taxon>
        <taxon>Caulobacteraceae</taxon>
        <taxon>Brevundimonas</taxon>
    </lineage>
</organism>
<dbReference type="HOGENOM" id="CLU_1438556_0_0_5"/>
<dbReference type="STRING" id="633149.Bresu_0065"/>
<dbReference type="Proteomes" id="UP000002696">
    <property type="component" value="Chromosome"/>
</dbReference>
<dbReference type="AlphaFoldDB" id="D9QI77"/>
<sequence>MTDQTLTTRAAVEAALAEKMAEAAAILDGAADLYPDGLPANLDRARRFAATTAAVLAVTTQPTVETVSREIDRERDRRIDSGFTFDGHRYQSRASDRENIMGAAQLAMGALAQGAQAGDLRWADPDQDFVWITADNELVPLDAPQVLALFQAGVAFKSALTFHARGLKDAAAEAADVAAFDWRTGWPE</sequence>
<evidence type="ECO:0000313" key="3">
    <source>
        <dbReference type="Proteomes" id="UP000002696"/>
    </source>
</evidence>
<dbReference type="eggNOG" id="ENOG50349AW">
    <property type="taxonomic scope" value="Bacteria"/>
</dbReference>